<evidence type="ECO:0000256" key="12">
    <source>
        <dbReference type="RuleBase" id="RU004208"/>
    </source>
</evidence>
<comment type="similarity">
    <text evidence="3 12">Belongs to the protein disulfide isomerase family.</text>
</comment>
<dbReference type="EC" id="5.3.4.1" evidence="4 13"/>
<dbReference type="PANTHER" id="PTHR18929:SF210">
    <property type="entry name" value="PROTEIN DISULFIDE-ISOMERASE A4"/>
    <property type="match status" value="1"/>
</dbReference>
<evidence type="ECO:0000256" key="7">
    <source>
        <dbReference type="ARBA" id="ARBA00022824"/>
    </source>
</evidence>
<dbReference type="NCBIfam" id="TIGR01130">
    <property type="entry name" value="ER_PDI_fam"/>
    <property type="match status" value="1"/>
</dbReference>
<dbReference type="FunFam" id="3.40.30.10:FF:000403">
    <property type="entry name" value="Protein disulfide-isomerase A4"/>
    <property type="match status" value="1"/>
</dbReference>
<dbReference type="AlphaFoldDB" id="A0A8S1EQK7"/>
<evidence type="ECO:0000256" key="9">
    <source>
        <dbReference type="ARBA" id="ARBA00023235"/>
    </source>
</evidence>
<evidence type="ECO:0000256" key="10">
    <source>
        <dbReference type="ARBA" id="ARBA00023284"/>
    </source>
</evidence>
<dbReference type="Pfam" id="PF13848">
    <property type="entry name" value="Thioredoxin_6"/>
    <property type="match status" value="1"/>
</dbReference>
<reference evidence="15 16" key="1">
    <citation type="submission" date="2020-04" db="EMBL/GenBank/DDBJ databases">
        <authorList>
            <person name="Laetsch R D."/>
            <person name="Stevens L."/>
            <person name="Kumar S."/>
            <person name="Blaxter L. M."/>
        </authorList>
    </citation>
    <scope>NUCLEOTIDE SEQUENCE [LARGE SCALE GENOMIC DNA]</scope>
</reference>
<keyword evidence="10 11" id="KW-0676">Redox-active center</keyword>
<dbReference type="OrthoDB" id="427280at2759"/>
<keyword evidence="5 13" id="KW-0732">Signal</keyword>
<keyword evidence="6" id="KW-0677">Repeat</keyword>
<feature type="domain" description="Thioredoxin" evidence="14">
    <location>
        <begin position="139"/>
        <end position="309"/>
    </location>
</feature>
<keyword evidence="9 13" id="KW-0413">Isomerase</keyword>
<dbReference type="PANTHER" id="PTHR18929">
    <property type="entry name" value="PROTEIN DISULFIDE ISOMERASE"/>
    <property type="match status" value="1"/>
</dbReference>
<dbReference type="FunFam" id="3.40.30.10:FF:000017">
    <property type="entry name" value="Protein disulfide-isomerase A4"/>
    <property type="match status" value="2"/>
</dbReference>
<name>A0A8S1EQK7_9PELO</name>
<feature type="chain" id="PRO_5035960664" description="Protein disulfide-isomerase" evidence="13">
    <location>
        <begin position="27"/>
        <end position="620"/>
    </location>
</feature>
<evidence type="ECO:0000256" key="5">
    <source>
        <dbReference type="ARBA" id="ARBA00022729"/>
    </source>
</evidence>
<proteinExistence type="inferred from homology"/>
<dbReference type="NCBIfam" id="TIGR01126">
    <property type="entry name" value="pdi_dom"/>
    <property type="match status" value="3"/>
</dbReference>
<dbReference type="GO" id="GO:0009986">
    <property type="term" value="C:cell surface"/>
    <property type="evidence" value="ECO:0007669"/>
    <property type="project" value="TreeGrafter"/>
</dbReference>
<protein>
    <recommendedName>
        <fullName evidence="4 13">Protein disulfide-isomerase</fullName>
        <ecNumber evidence="4 13">5.3.4.1</ecNumber>
    </recommendedName>
</protein>
<dbReference type="PROSITE" id="PS00194">
    <property type="entry name" value="THIOREDOXIN_1"/>
    <property type="match status" value="3"/>
</dbReference>
<dbReference type="SUPFAM" id="SSF52833">
    <property type="entry name" value="Thioredoxin-like"/>
    <property type="match status" value="5"/>
</dbReference>
<dbReference type="Gene3D" id="3.40.30.10">
    <property type="entry name" value="Glutaredoxin"/>
    <property type="match status" value="5"/>
</dbReference>
<keyword evidence="7" id="KW-0256">Endoplasmic reticulum</keyword>
<evidence type="ECO:0000256" key="3">
    <source>
        <dbReference type="ARBA" id="ARBA00006347"/>
    </source>
</evidence>
<feature type="domain" description="Thioredoxin" evidence="14">
    <location>
        <begin position="481"/>
        <end position="610"/>
    </location>
</feature>
<evidence type="ECO:0000256" key="6">
    <source>
        <dbReference type="ARBA" id="ARBA00022737"/>
    </source>
</evidence>
<comment type="subcellular location">
    <subcellularLocation>
        <location evidence="2">Endoplasmic reticulum lumen</location>
    </subcellularLocation>
</comment>
<feature type="disulfide bond" description="Redox-active" evidence="11">
    <location>
        <begin position="177"/>
        <end position="180"/>
    </location>
</feature>
<feature type="domain" description="Thioredoxin" evidence="14">
    <location>
        <begin position="12"/>
        <end position="137"/>
    </location>
</feature>
<evidence type="ECO:0000256" key="4">
    <source>
        <dbReference type="ARBA" id="ARBA00012723"/>
    </source>
</evidence>
<comment type="catalytic activity">
    <reaction evidence="1 13">
        <text>Catalyzes the rearrangement of -S-S- bonds in proteins.</text>
        <dbReference type="EC" id="5.3.4.1"/>
    </reaction>
</comment>
<dbReference type="CDD" id="cd03073">
    <property type="entry name" value="PDI_b'_ERp72_ERp57"/>
    <property type="match status" value="1"/>
</dbReference>
<organism evidence="15 16">
    <name type="scientific">Caenorhabditis bovis</name>
    <dbReference type="NCBI Taxonomy" id="2654633"/>
    <lineage>
        <taxon>Eukaryota</taxon>
        <taxon>Metazoa</taxon>
        <taxon>Ecdysozoa</taxon>
        <taxon>Nematoda</taxon>
        <taxon>Chromadorea</taxon>
        <taxon>Rhabditida</taxon>
        <taxon>Rhabditina</taxon>
        <taxon>Rhabditomorpha</taxon>
        <taxon>Rhabditoidea</taxon>
        <taxon>Rhabditidae</taxon>
        <taxon>Peloderinae</taxon>
        <taxon>Caenorhabditis</taxon>
    </lineage>
</organism>
<keyword evidence="8 11" id="KW-1015">Disulfide bond</keyword>
<evidence type="ECO:0000256" key="13">
    <source>
        <dbReference type="RuleBase" id="RU361130"/>
    </source>
</evidence>
<dbReference type="InterPro" id="IPR036249">
    <property type="entry name" value="Thioredoxin-like_sf"/>
</dbReference>
<feature type="disulfide bond" description="Redox-active" evidence="11">
    <location>
        <begin position="530"/>
        <end position="533"/>
    </location>
</feature>
<evidence type="ECO:0000256" key="11">
    <source>
        <dbReference type="PIRSR" id="PIRSR605792-51"/>
    </source>
</evidence>
<accession>A0A8S1EQK7</accession>
<dbReference type="CDD" id="cd02995">
    <property type="entry name" value="PDI_a_PDI_a'_C"/>
    <property type="match status" value="1"/>
</dbReference>
<dbReference type="InterPro" id="IPR005792">
    <property type="entry name" value="Prot_disulphide_isomerase"/>
</dbReference>
<dbReference type="PRINTS" id="PR00421">
    <property type="entry name" value="THIOREDOXIN"/>
</dbReference>
<dbReference type="InterPro" id="IPR017937">
    <property type="entry name" value="Thioredoxin_CS"/>
</dbReference>
<gene>
    <name evidence="15" type="ORF">CBOVIS_LOCUS5904</name>
</gene>
<dbReference type="InterPro" id="IPR005788">
    <property type="entry name" value="PDI_thioredoxin-like_dom"/>
</dbReference>
<dbReference type="GO" id="GO:0034976">
    <property type="term" value="P:response to endoplasmic reticulum stress"/>
    <property type="evidence" value="ECO:0007669"/>
    <property type="project" value="TreeGrafter"/>
</dbReference>
<feature type="signal peptide" evidence="13">
    <location>
        <begin position="1"/>
        <end position="26"/>
    </location>
</feature>
<evidence type="ECO:0000313" key="15">
    <source>
        <dbReference type="EMBL" id="CAB3403430.1"/>
    </source>
</evidence>
<evidence type="ECO:0000259" key="14">
    <source>
        <dbReference type="PROSITE" id="PS51352"/>
    </source>
</evidence>
<dbReference type="Proteomes" id="UP000494206">
    <property type="component" value="Unassembled WGS sequence"/>
</dbReference>
<evidence type="ECO:0000256" key="1">
    <source>
        <dbReference type="ARBA" id="ARBA00001182"/>
    </source>
</evidence>
<dbReference type="EMBL" id="CADEPM010000003">
    <property type="protein sequence ID" value="CAB3403430.1"/>
    <property type="molecule type" value="Genomic_DNA"/>
</dbReference>
<sequence>MLPTTVKLYLLPLLLLLATSFRHVASSDDELNYELDEGVVVLTDKNFDEFLKRNPTTLVKFYAPWCGHCKQLAPEYEKAAGKVSVPLAKVDATVETELGKRFEIQGYPTLKFWKDGQGPTDYDGPRDEAGIVEWVESRVDPNYKPPPEEVVTLTAENFDDFIGTNELVLVEFYAPWCGHCKKLAPEFEKAAKTLKSKGSKIKLGKVDATVEKDLGTKYGVSGYPTLKVIRNGRRFEYNGPREAKGIVHYMLEQSKPAAKKLEKLRDVERFMSKDDVTIVGFFATEDSSAFEAFADAAEMLREEFKTMGHTSDAAAFKKFDAKPNDIIIFYPSLFHSKFEPKSRTYNKASATSEDLLAFFREHSAPLVGKMTKANAATRYTKKPLVVVYYNADFSLQYREGSEFWRQKVLNVAQKYQKDKYRFAVADEEEFAKELEELGLGDSGLEHNVVVFGYDGKKYPMDPEEFDGDLDENLEAFMKKISSGRAKAFVKSAPPPRDDKGPVRTVVGSNFDKIVNDETKDVLIEFYAPWCGHCKNFEPKYKELAAKLKKTQPNLVLAKMDATVNDAPSQFAVEGFPTIYFAPSGKKSEPIKYNGNRDLDHLTKFMKDNAVKSFQAGKDEL</sequence>
<keyword evidence="16" id="KW-1185">Reference proteome</keyword>
<evidence type="ECO:0000256" key="8">
    <source>
        <dbReference type="ARBA" id="ARBA00023157"/>
    </source>
</evidence>
<evidence type="ECO:0000313" key="16">
    <source>
        <dbReference type="Proteomes" id="UP000494206"/>
    </source>
</evidence>
<dbReference type="GO" id="GO:0005788">
    <property type="term" value="C:endoplasmic reticulum lumen"/>
    <property type="evidence" value="ECO:0007669"/>
    <property type="project" value="UniProtKB-SubCell"/>
</dbReference>
<evidence type="ECO:0000256" key="2">
    <source>
        <dbReference type="ARBA" id="ARBA00004319"/>
    </source>
</evidence>
<dbReference type="Pfam" id="PF00085">
    <property type="entry name" value="Thioredoxin"/>
    <property type="match status" value="3"/>
</dbReference>
<dbReference type="PROSITE" id="PS51352">
    <property type="entry name" value="THIOREDOXIN_2"/>
    <property type="match status" value="3"/>
</dbReference>
<dbReference type="FunFam" id="3.40.30.10:FF:000428">
    <property type="entry name" value="Protein disulfide-isomerase A4"/>
    <property type="match status" value="1"/>
</dbReference>
<dbReference type="CDD" id="cd02961">
    <property type="entry name" value="PDI_a_family"/>
    <property type="match status" value="2"/>
</dbReference>
<comment type="caution">
    <text evidence="15">The sequence shown here is derived from an EMBL/GenBank/DDBJ whole genome shotgun (WGS) entry which is preliminary data.</text>
</comment>
<dbReference type="GO" id="GO:0003756">
    <property type="term" value="F:protein disulfide isomerase activity"/>
    <property type="evidence" value="ECO:0007669"/>
    <property type="project" value="UniProtKB-EC"/>
</dbReference>
<dbReference type="GO" id="GO:0006457">
    <property type="term" value="P:protein folding"/>
    <property type="evidence" value="ECO:0007669"/>
    <property type="project" value="TreeGrafter"/>
</dbReference>
<dbReference type="InterPro" id="IPR013766">
    <property type="entry name" value="Thioredoxin_domain"/>
</dbReference>